<feature type="transmembrane region" description="Helical" evidence="1">
    <location>
        <begin position="106"/>
        <end position="126"/>
    </location>
</feature>
<accession>A0A9W6Q217</accession>
<evidence type="ECO:0000313" key="2">
    <source>
        <dbReference type="EMBL" id="GLW67164.1"/>
    </source>
</evidence>
<protein>
    <submittedName>
        <fullName evidence="2">Uncharacterized protein</fullName>
    </submittedName>
</protein>
<organism evidence="2 3">
    <name type="scientific">Actinomadura rubrobrunea</name>
    <dbReference type="NCBI Taxonomy" id="115335"/>
    <lineage>
        <taxon>Bacteria</taxon>
        <taxon>Bacillati</taxon>
        <taxon>Actinomycetota</taxon>
        <taxon>Actinomycetes</taxon>
        <taxon>Streptosporangiales</taxon>
        <taxon>Thermomonosporaceae</taxon>
        <taxon>Actinomadura</taxon>
    </lineage>
</organism>
<dbReference type="EMBL" id="BSRZ01000020">
    <property type="protein sequence ID" value="GLW67164.1"/>
    <property type="molecule type" value="Genomic_DNA"/>
</dbReference>
<feature type="transmembrane region" description="Helical" evidence="1">
    <location>
        <begin position="81"/>
        <end position="100"/>
    </location>
</feature>
<keyword evidence="1" id="KW-0812">Transmembrane</keyword>
<dbReference type="RefSeq" id="WP_146150390.1">
    <property type="nucleotide sequence ID" value="NZ_BSRZ01000020.1"/>
</dbReference>
<keyword evidence="1" id="KW-1133">Transmembrane helix</keyword>
<evidence type="ECO:0000256" key="1">
    <source>
        <dbReference type="SAM" id="Phobius"/>
    </source>
</evidence>
<keyword evidence="3" id="KW-1185">Reference proteome</keyword>
<evidence type="ECO:0000313" key="3">
    <source>
        <dbReference type="Proteomes" id="UP001165124"/>
    </source>
</evidence>
<reference evidence="2" key="1">
    <citation type="submission" date="2023-02" db="EMBL/GenBank/DDBJ databases">
        <title>Actinomadura rubrobrunea NBRC 14622.</title>
        <authorList>
            <person name="Ichikawa N."/>
            <person name="Sato H."/>
            <person name="Tonouchi N."/>
        </authorList>
    </citation>
    <scope>NUCLEOTIDE SEQUENCE</scope>
    <source>
        <strain evidence="2">NBRC 14622</strain>
    </source>
</reference>
<keyword evidence="1" id="KW-0472">Membrane</keyword>
<comment type="caution">
    <text evidence="2">The sequence shown here is derived from an EMBL/GenBank/DDBJ whole genome shotgun (WGS) entry which is preliminary data.</text>
</comment>
<gene>
    <name evidence="2" type="ORF">Arub01_54070</name>
</gene>
<proteinExistence type="predicted"/>
<name>A0A9W6Q217_9ACTN</name>
<dbReference type="Proteomes" id="UP001165124">
    <property type="component" value="Unassembled WGS sequence"/>
</dbReference>
<dbReference type="AlphaFoldDB" id="A0A9W6Q217"/>
<sequence length="161" mass="17769">MALAIERNQHTMLGHRQNFIGRSVSYNTAAWDYRGRTWAVERPADGEPARRCTVTCSVCGERLTYNVHSLAATRRRRVRRWIAAAVFLVATVPVFGLIALDPSSPVVLSIGYGGGSLTFVTSWGLALSAGQERGLVGHGSIWPGYAKHKLFVRNTEDGRWV</sequence>